<keyword evidence="4" id="KW-1185">Reference proteome</keyword>
<evidence type="ECO:0000313" key="4">
    <source>
        <dbReference type="Proteomes" id="UP000269154"/>
    </source>
</evidence>
<sequence>MSTRVQQITAIIEQRQPLANKIEGVKKNLELLSSALNKLENYRDELVDKVDDPKVIGQLKEINTSPIQRNISSELGTLYKLKTRFSRDTLNIAVVGRAGQGKSRLLQSLTGLTAAEIPDGSGQHCTGVRSTIHHNAEFETSGEVWFYTERSFLDEVIMPYYNQLQLGGKPITLNEFASNALPKLPENQKGAVVEAKYEHLRKYHTHLDQYRNLLQESSPRRITRDEIREYVAQDNLAGQRIYHNYLAVKEVKITCNFPNTEVGKIALVDLPGLGDTGIGDEERLINTLSQDIDLVLFVRRPNVGRDFLGDVDVSLYDIARSALVDLPLEKWSFMVFNRTDGNSRLGDNSFLCEQLAADLGNKHINVSESVIADCADPDEANEKILDRVLSYLAANITSLDREYASSCQERLQQIQSTVDAEVEKAKNALGQVRQPADTAQFEVLFEKIWEELTSGLEGLLRDLSKEVDENDRDFEESVNMALQECRDDTGVPSSLEEIQKKRDQEKAYENAYNIYLNEIRAYLSQKFLSLDEGLKRSLDRVKSKVTEVLVEKGCLGNLAESRGAEFIEAIATLIPEQLMEGEPSKLKYGFKILAEFELSYRGFVQHRIRKCLDGLTPDKTTLKISKSASDQEKQMQIMNSLKTLQSEAVYQCQNVLEDLLSEPSQAGFAIVEEFLDRVLRAKGVKIEWRIFLNQERSAVWPEEFELLGERTKLRQDWLAAVESVNQANQLDSMQFIS</sequence>
<dbReference type="SUPFAM" id="SSF52540">
    <property type="entry name" value="P-loop containing nucleoside triphosphate hydrolases"/>
    <property type="match status" value="1"/>
</dbReference>
<dbReference type="Pfam" id="PF00350">
    <property type="entry name" value="Dynamin_N"/>
    <property type="match status" value="1"/>
</dbReference>
<evidence type="ECO:0000259" key="2">
    <source>
        <dbReference type="Pfam" id="PF00350"/>
    </source>
</evidence>
<dbReference type="InterPro" id="IPR027417">
    <property type="entry name" value="P-loop_NTPase"/>
</dbReference>
<accession>A0A3N6PE40</accession>
<dbReference type="InterPro" id="IPR045063">
    <property type="entry name" value="Dynamin_N"/>
</dbReference>
<organism evidence="3 4">
    <name type="scientific">Okeania hirsuta</name>
    <dbReference type="NCBI Taxonomy" id="1458930"/>
    <lineage>
        <taxon>Bacteria</taxon>
        <taxon>Bacillati</taxon>
        <taxon>Cyanobacteriota</taxon>
        <taxon>Cyanophyceae</taxon>
        <taxon>Oscillatoriophycideae</taxon>
        <taxon>Oscillatoriales</taxon>
        <taxon>Microcoleaceae</taxon>
        <taxon>Okeania</taxon>
    </lineage>
</organism>
<proteinExistence type="predicted"/>
<dbReference type="EMBL" id="RCBY01000052">
    <property type="protein sequence ID" value="RQH44552.1"/>
    <property type="molecule type" value="Genomic_DNA"/>
</dbReference>
<dbReference type="Gene3D" id="3.40.50.300">
    <property type="entry name" value="P-loop containing nucleotide triphosphate hydrolases"/>
    <property type="match status" value="1"/>
</dbReference>
<protein>
    <recommendedName>
        <fullName evidence="2">Dynamin N-terminal domain-containing protein</fullName>
    </recommendedName>
</protein>
<dbReference type="Proteomes" id="UP000269154">
    <property type="component" value="Unassembled WGS sequence"/>
</dbReference>
<dbReference type="RefSeq" id="WP_124147446.1">
    <property type="nucleotide sequence ID" value="NZ_CAWOKI010000264.1"/>
</dbReference>
<comment type="caution">
    <text evidence="3">The sequence shown here is derived from an EMBL/GenBank/DDBJ whole genome shotgun (WGS) entry which is preliminary data.</text>
</comment>
<name>A0A3N6PE40_9CYAN</name>
<dbReference type="AlphaFoldDB" id="A0A3N6PE40"/>
<feature type="domain" description="Dynamin N-terminal" evidence="2">
    <location>
        <begin position="92"/>
        <end position="300"/>
    </location>
</feature>
<evidence type="ECO:0000313" key="3">
    <source>
        <dbReference type="EMBL" id="RQH44552.1"/>
    </source>
</evidence>
<keyword evidence="1" id="KW-0175">Coiled coil</keyword>
<dbReference type="OrthoDB" id="530015at2"/>
<reference evidence="3 4" key="1">
    <citation type="journal article" date="2018" name="ACS Chem. Biol.">
        <title>Ketoreductase domain dysfunction expands chemodiversity: malyngamide biosynthesis in the cyanobacterium Okeania hirsuta.</title>
        <authorList>
            <person name="Moss N.A."/>
            <person name="Leao T."/>
            <person name="Rankin M."/>
            <person name="McCullough T.M."/>
            <person name="Qu P."/>
            <person name="Korobeynikov A."/>
            <person name="Smith J.L."/>
            <person name="Gerwick L."/>
            <person name="Gerwick W.H."/>
        </authorList>
    </citation>
    <scope>NUCLEOTIDE SEQUENCE [LARGE SCALE GENOMIC DNA]</scope>
    <source>
        <strain evidence="3 4">PAB10Feb10-1</strain>
    </source>
</reference>
<gene>
    <name evidence="3" type="ORF">D5R40_11550</name>
</gene>
<feature type="coiled-coil region" evidence="1">
    <location>
        <begin position="22"/>
        <end position="52"/>
    </location>
</feature>
<evidence type="ECO:0000256" key="1">
    <source>
        <dbReference type="SAM" id="Coils"/>
    </source>
</evidence>